<evidence type="ECO:0000256" key="6">
    <source>
        <dbReference type="SAM" id="Phobius"/>
    </source>
</evidence>
<comment type="similarity">
    <text evidence="2">Belongs to the CcmB/CycW/HelB family.</text>
</comment>
<comment type="subcellular location">
    <subcellularLocation>
        <location evidence="1">Membrane</location>
        <topology evidence="1">Multi-pass membrane protein</topology>
    </subcellularLocation>
</comment>
<feature type="transmembrane region" description="Helical" evidence="6">
    <location>
        <begin position="39"/>
        <end position="56"/>
    </location>
</feature>
<keyword evidence="4 6" id="KW-1133">Transmembrane helix</keyword>
<dbReference type="STRING" id="195064.SAMN05421721_101224"/>
<dbReference type="GO" id="GO:0020037">
    <property type="term" value="F:heme binding"/>
    <property type="evidence" value="ECO:0007669"/>
    <property type="project" value="InterPro"/>
</dbReference>
<evidence type="ECO:0000313" key="8">
    <source>
        <dbReference type="Proteomes" id="UP000199556"/>
    </source>
</evidence>
<evidence type="ECO:0000313" key="7">
    <source>
        <dbReference type="EMBL" id="SFM26215.1"/>
    </source>
</evidence>
<reference evidence="7 8" key="1">
    <citation type="submission" date="2016-10" db="EMBL/GenBank/DDBJ databases">
        <authorList>
            <person name="de Groot N.N."/>
        </authorList>
    </citation>
    <scope>NUCLEOTIDE SEQUENCE [LARGE SCALE GENOMIC DNA]</scope>
    <source>
        <strain evidence="7 8">DSM 4180</strain>
    </source>
</reference>
<dbReference type="Pfam" id="PF03379">
    <property type="entry name" value="CcmB"/>
    <property type="match status" value="1"/>
</dbReference>
<proteinExistence type="inferred from homology"/>
<keyword evidence="3 6" id="KW-0812">Transmembrane</keyword>
<organism evidence="7 8">
    <name type="scientific">Ectothiorhodospira mobilis</name>
    <dbReference type="NCBI Taxonomy" id="195064"/>
    <lineage>
        <taxon>Bacteria</taxon>
        <taxon>Pseudomonadati</taxon>
        <taxon>Pseudomonadota</taxon>
        <taxon>Gammaproteobacteria</taxon>
        <taxon>Chromatiales</taxon>
        <taxon>Ectothiorhodospiraceae</taxon>
        <taxon>Ectothiorhodospira</taxon>
    </lineage>
</organism>
<dbReference type="OrthoDB" id="9778550at2"/>
<evidence type="ECO:0000256" key="1">
    <source>
        <dbReference type="ARBA" id="ARBA00004141"/>
    </source>
</evidence>
<keyword evidence="5 6" id="KW-0472">Membrane</keyword>
<evidence type="ECO:0000256" key="2">
    <source>
        <dbReference type="ARBA" id="ARBA00010544"/>
    </source>
</evidence>
<dbReference type="GO" id="GO:0015232">
    <property type="term" value="F:heme transmembrane transporter activity"/>
    <property type="evidence" value="ECO:0007669"/>
    <property type="project" value="InterPro"/>
</dbReference>
<evidence type="ECO:0000256" key="4">
    <source>
        <dbReference type="ARBA" id="ARBA00022989"/>
    </source>
</evidence>
<dbReference type="PRINTS" id="PR01414">
    <property type="entry name" value="CCMBBIOGNSIS"/>
</dbReference>
<sequence>MVPGVLWVSALLATLLSLERLFSEDGRDGTLEQLLLSTRPLALLFIAGLYTGLIHAPPDYRQGESHRILFIHVPAAWMSMFLYVLMAGYLVWQSIQSV</sequence>
<dbReference type="AlphaFoldDB" id="A0A1I4PF71"/>
<dbReference type="InterPro" id="IPR003544">
    <property type="entry name" value="Cyt_c_biogenesis_CcmB"/>
</dbReference>
<dbReference type="GO" id="GO:0016020">
    <property type="term" value="C:membrane"/>
    <property type="evidence" value="ECO:0007669"/>
    <property type="project" value="UniProtKB-SubCell"/>
</dbReference>
<accession>A0A1I4PF71</accession>
<protein>
    <submittedName>
        <fullName evidence="7">Heme exporter protein CcmB</fullName>
    </submittedName>
</protein>
<evidence type="ECO:0000256" key="5">
    <source>
        <dbReference type="ARBA" id="ARBA00023136"/>
    </source>
</evidence>
<name>A0A1I4PF71_ECTMO</name>
<gene>
    <name evidence="7" type="ORF">SAMN05421721_101224</name>
</gene>
<dbReference type="GO" id="GO:0017004">
    <property type="term" value="P:cytochrome complex assembly"/>
    <property type="evidence" value="ECO:0007669"/>
    <property type="project" value="InterPro"/>
</dbReference>
<keyword evidence="8" id="KW-1185">Reference proteome</keyword>
<dbReference type="EMBL" id="FOUO01000001">
    <property type="protein sequence ID" value="SFM26215.1"/>
    <property type="molecule type" value="Genomic_DNA"/>
</dbReference>
<evidence type="ECO:0000256" key="3">
    <source>
        <dbReference type="ARBA" id="ARBA00022692"/>
    </source>
</evidence>
<dbReference type="Proteomes" id="UP000199556">
    <property type="component" value="Unassembled WGS sequence"/>
</dbReference>
<feature type="transmembrane region" description="Helical" evidence="6">
    <location>
        <begin position="68"/>
        <end position="92"/>
    </location>
</feature>